<dbReference type="Pfam" id="PF25617">
    <property type="entry name" value="PhiKZ_gp86"/>
    <property type="match status" value="1"/>
</dbReference>
<keyword evidence="2" id="KW-1185">Reference proteome</keyword>
<dbReference type="InterPro" id="IPR057918">
    <property type="entry name" value="PhiKZ_Gp86"/>
</dbReference>
<evidence type="ECO:0000313" key="2">
    <source>
        <dbReference type="Proteomes" id="UP000225448"/>
    </source>
</evidence>
<organism evidence="1 2">
    <name type="scientific">Pseudomonas phage Phabio</name>
    <dbReference type="NCBI Taxonomy" id="2006668"/>
    <lineage>
        <taxon>Viruses</taxon>
        <taxon>Duplodnaviria</taxon>
        <taxon>Heunggongvirae</taxon>
        <taxon>Uroviricota</taxon>
        <taxon>Caudoviricetes</taxon>
        <taxon>Chimalliviridae</taxon>
        <taxon>Phabiovirus</taxon>
        <taxon>Phabiovirus phabio</taxon>
    </lineage>
</organism>
<name>A0A1Y0SYE6_9CAUD</name>
<dbReference type="Proteomes" id="UP000225448">
    <property type="component" value="Segment"/>
</dbReference>
<reference evidence="1 2" key="1">
    <citation type="submission" date="2017-05" db="EMBL/GenBank/DDBJ databases">
        <authorList>
            <person name="Song R."/>
            <person name="Chenine A.L."/>
            <person name="Ruprecht R.M."/>
        </authorList>
    </citation>
    <scope>NUCLEOTIDE SEQUENCE [LARGE SCALE GENOMIC DNA]</scope>
</reference>
<evidence type="ECO:0000313" key="1">
    <source>
        <dbReference type="EMBL" id="ARV76763.1"/>
    </source>
</evidence>
<protein>
    <submittedName>
        <fullName evidence="1">Virion structural protein</fullName>
    </submittedName>
</protein>
<proteinExistence type="predicted"/>
<sequence>MLSDSEILDNKTQSLDEALQELEAINADEPNSGPVSNTVRDTMSDQQLTIAVECIGILADLHATVSQEGISSYDVQVLRSVQAKMAEIQVGVPVKPALERYEGMFTPTRSGLNQTVSNEAIKIEFGRILKEWFYKLLDFILDVVKWFKTVMHGEYMVRSRTETLNNNITKAKQHLVNMRNLNILSERKLKQAYDEIQDAVMADPKLPKCRLTLMAFGPSALNTEFDKYLREVLLFGKTFTNTTSDLLAVLDGGEYDKAYATISGGLMKDIATKVEEFGVESSDVDYFKNELRDLDMYQPKYILQRKPYYIEPFNNMLKQAINDLRRIKRFDKLTDEADIDRVRAAVLDLTEGVKAIERVVTTLIKLQNCYFKVSASYMNYYSRCFEYTRQDFQEHVLDDLGRAALAKADKAWDSFMDTLGVL</sequence>
<gene>
    <name evidence="1" type="ORF">PHABIO_132</name>
</gene>
<dbReference type="EMBL" id="MF042360">
    <property type="protein sequence ID" value="ARV76763.1"/>
    <property type="molecule type" value="Genomic_DNA"/>
</dbReference>
<accession>A0A1Y0SYE6</accession>